<keyword evidence="3" id="KW-1185">Reference proteome</keyword>
<evidence type="ECO:0000313" key="3">
    <source>
        <dbReference type="Proteomes" id="UP000481153"/>
    </source>
</evidence>
<organism evidence="2 3">
    <name type="scientific">Aphanomyces euteiches</name>
    <dbReference type="NCBI Taxonomy" id="100861"/>
    <lineage>
        <taxon>Eukaryota</taxon>
        <taxon>Sar</taxon>
        <taxon>Stramenopiles</taxon>
        <taxon>Oomycota</taxon>
        <taxon>Saprolegniomycetes</taxon>
        <taxon>Saprolegniales</taxon>
        <taxon>Verrucalvaceae</taxon>
        <taxon>Aphanomyces</taxon>
    </lineage>
</organism>
<feature type="compositionally biased region" description="Low complexity" evidence="1">
    <location>
        <begin position="65"/>
        <end position="100"/>
    </location>
</feature>
<evidence type="ECO:0000256" key="1">
    <source>
        <dbReference type="SAM" id="MobiDB-lite"/>
    </source>
</evidence>
<accession>A0A6G0XIS1</accession>
<feature type="region of interest" description="Disordered" evidence="1">
    <location>
        <begin position="1"/>
        <end position="50"/>
    </location>
</feature>
<reference evidence="2 3" key="1">
    <citation type="submission" date="2019-07" db="EMBL/GenBank/DDBJ databases">
        <title>Genomics analysis of Aphanomyces spp. identifies a new class of oomycete effector associated with host adaptation.</title>
        <authorList>
            <person name="Gaulin E."/>
        </authorList>
    </citation>
    <scope>NUCLEOTIDE SEQUENCE [LARGE SCALE GENOMIC DNA]</scope>
    <source>
        <strain evidence="2 3">ATCC 201684</strain>
    </source>
</reference>
<sequence length="386" mass="43025">MGGAITRQRGSVALPPRGTSDARARSKSDTGSPHMRHIAVMSSQSSMTSKMNLIRTTEEAFQGMRSPSLSGLSSMLSQSSQRSQASQRSQVSQRSQQSQRSTRHSSVRESRASSTSSFKAFKFDVMLEPDPGSMHALVDSAFRVKAYKWILDQVGRKAQAALEVHQGYIDEDETEGELKLFAGGCVVDAARHRIVPMGLDAVGSAMWATLTSSIDTDQWHVKCLEKVSESMCYAQVDVVNGIGDDESLVLNILVQKVTTPDRFVIVMRTVAEDHVYPLPKQSITFSVSGWIVLDRKTATPQMRFGVDRTLRQTTRVRSLFRCRATRESHTHPVATTVTTEDIDTYAEDKTFLSEWTMDTIITFFHLIDATNTANFEKIEALFKQKR</sequence>
<protein>
    <submittedName>
        <fullName evidence="2">Uncharacterized protein</fullName>
    </submittedName>
</protein>
<dbReference type="EMBL" id="VJMJ01000054">
    <property type="protein sequence ID" value="KAF0740108.1"/>
    <property type="molecule type" value="Genomic_DNA"/>
</dbReference>
<dbReference type="VEuPathDB" id="FungiDB:AeMF1_012198"/>
<proteinExistence type="predicted"/>
<evidence type="ECO:0000313" key="2">
    <source>
        <dbReference type="EMBL" id="KAF0740108.1"/>
    </source>
</evidence>
<feature type="region of interest" description="Disordered" evidence="1">
    <location>
        <begin position="64"/>
        <end position="113"/>
    </location>
</feature>
<comment type="caution">
    <text evidence="2">The sequence shown here is derived from an EMBL/GenBank/DDBJ whole genome shotgun (WGS) entry which is preliminary data.</text>
</comment>
<dbReference type="AlphaFoldDB" id="A0A6G0XIS1"/>
<dbReference type="Proteomes" id="UP000481153">
    <property type="component" value="Unassembled WGS sequence"/>
</dbReference>
<gene>
    <name evidence="2" type="ORF">Ae201684_004348</name>
</gene>
<name>A0A6G0XIS1_9STRA</name>
<feature type="compositionally biased region" description="Polar residues" evidence="1">
    <location>
        <begin position="41"/>
        <end position="50"/>
    </location>
</feature>